<feature type="compositionally biased region" description="Low complexity" evidence="9">
    <location>
        <begin position="9"/>
        <end position="21"/>
    </location>
</feature>
<dbReference type="FunFam" id="3.40.50.10810:FF:000015">
    <property type="entry name" value="lymphoid-specific helicase isoform X1"/>
    <property type="match status" value="1"/>
</dbReference>
<sequence>MTVVDNGVAQAASAQQHQPQSNGHTNGTAGQSHDSGVGTPVTSKADSDEERENEDPRFKRLSALLRKSKVYSEILSQKMQKENAARAMRERKRAEAEAKKKSEEQEAKGADGHDNDRGGSSAGRAKGRTTRQGGEGTAVAGETDFRRRDTRTNQKRKGEENRYELTDVLGQDAVDEANKKRKAEDGSAKKVEQTDGTKATEDLTKPSASFKQPALVTGATLRDYQLRGVEWLVGLFENGINGILADEMGLGKTLQTIAFICHLKSRKQYGPYLVICPASTLHNWESEIRKFAPQLVPIVHHGGDKNSRKHTLNKYNYRPKDEAGIIKFPIFLTTYELAINDARALGAVRWKFIVVDEGHRLKNKDAKLTTTLNQQYMSDNRLILTGTPVHNNLAELWSLLNFALPDIFSNLEEFESWFDFSEIQDEGGSAKILSREQSESIVTKLRGILEPFILQRHKKDVERDLPPKKEYTLYAPLTVEQKDFYDEVLNNSIRARLLETMTGMPWSTINQMGTLKSSEGWDAPLNGIEQQQGQQSNGKAKGKSNVRSGIAGAKAKNDYKKNGSSASNGSGHEPKTKKPRRSALNNNGNAGGYNVDDETEKQFMDRMEHGRAKEHEDDVAVLSVEDVQRMSRESSVRDGEKIINNMKLNNPIMQLRKVCGHPFLLHWPRDPTTGELVLDDRLINASGKMLMLNRLLDALFVRGHKVLLFSQFTTMLDIIEDWANDFKKINTLRLDGNTAISDRKTLMDEFNNGKGPNACNLFLLSTRAGGLGVNLVGADTVIFYDTDWNPQMDRQAQDRAHRIGQKKPVLVFRLVTRDTAEEKILKRASAKQELSALVLSGDQFSKETTEAANAFTSTRGGVTGALRSDKSKAEEWADMLEALKAERIEFELADKDSQIISDEQLETLLDRRPEAFEKRNKGWLTKDVKTEGVKPAFEVTDLTEQMEASADDSGFQRLVDDE</sequence>
<keyword evidence="6" id="KW-0067">ATP-binding</keyword>
<dbReference type="Gene3D" id="3.40.50.10810">
    <property type="entry name" value="Tandem AAA-ATPase domain"/>
    <property type="match status" value="1"/>
</dbReference>
<keyword evidence="13" id="KW-1185">Reference proteome</keyword>
<evidence type="ECO:0000256" key="5">
    <source>
        <dbReference type="ARBA" id="ARBA00022806"/>
    </source>
</evidence>
<evidence type="ECO:0008006" key="14">
    <source>
        <dbReference type="Google" id="ProtNLM"/>
    </source>
</evidence>
<dbReference type="Gene3D" id="3.40.50.300">
    <property type="entry name" value="P-loop containing nucleotide triphosphate hydrolases"/>
    <property type="match status" value="1"/>
</dbReference>
<dbReference type="GO" id="GO:0016787">
    <property type="term" value="F:hydrolase activity"/>
    <property type="evidence" value="ECO:0007669"/>
    <property type="project" value="UniProtKB-KW"/>
</dbReference>
<evidence type="ECO:0000256" key="6">
    <source>
        <dbReference type="ARBA" id="ARBA00022840"/>
    </source>
</evidence>
<protein>
    <recommendedName>
        <fullName evidence="14">Proliferation associated SNF2-like protein</fullName>
    </recommendedName>
</protein>
<dbReference type="Pfam" id="PF00176">
    <property type="entry name" value="SNF2-rel_dom"/>
    <property type="match status" value="1"/>
</dbReference>
<evidence type="ECO:0000313" key="12">
    <source>
        <dbReference type="EMBL" id="PWN93894.1"/>
    </source>
</evidence>
<evidence type="ECO:0000256" key="1">
    <source>
        <dbReference type="ARBA" id="ARBA00004123"/>
    </source>
</evidence>
<dbReference type="GO" id="GO:0005524">
    <property type="term" value="F:ATP binding"/>
    <property type="evidence" value="ECO:0007669"/>
    <property type="project" value="UniProtKB-KW"/>
</dbReference>
<dbReference type="GeneID" id="37042584"/>
<feature type="compositionally biased region" description="Basic and acidic residues" evidence="9">
    <location>
        <begin position="143"/>
        <end position="165"/>
    </location>
</feature>
<feature type="compositionally biased region" description="Low complexity" evidence="9">
    <location>
        <begin position="585"/>
        <end position="594"/>
    </location>
</feature>
<evidence type="ECO:0000259" key="10">
    <source>
        <dbReference type="PROSITE" id="PS51192"/>
    </source>
</evidence>
<comment type="similarity">
    <text evidence="2">Belongs to the SNF2/RAD54 helicase family.</text>
</comment>
<keyword evidence="4" id="KW-0378">Hydrolase</keyword>
<dbReference type="Pfam" id="PF00271">
    <property type="entry name" value="Helicase_C"/>
    <property type="match status" value="1"/>
</dbReference>
<dbReference type="InParanoid" id="A0A316YYP1"/>
<accession>A0A316YYP1</accession>
<feature type="region of interest" description="Disordered" evidence="9">
    <location>
        <begin position="1"/>
        <end position="205"/>
    </location>
</feature>
<dbReference type="InterPro" id="IPR049730">
    <property type="entry name" value="SNF2/RAD54-like_C"/>
</dbReference>
<keyword evidence="7" id="KW-0175">Coiled coil</keyword>
<feature type="domain" description="Helicase ATP-binding" evidence="10">
    <location>
        <begin position="233"/>
        <end position="406"/>
    </location>
</feature>
<dbReference type="InterPro" id="IPR027417">
    <property type="entry name" value="P-loop_NTPase"/>
</dbReference>
<organism evidence="12 13">
    <name type="scientific">Acaromyces ingoldii</name>
    <dbReference type="NCBI Taxonomy" id="215250"/>
    <lineage>
        <taxon>Eukaryota</taxon>
        <taxon>Fungi</taxon>
        <taxon>Dikarya</taxon>
        <taxon>Basidiomycota</taxon>
        <taxon>Ustilaginomycotina</taxon>
        <taxon>Exobasidiomycetes</taxon>
        <taxon>Exobasidiales</taxon>
        <taxon>Cryptobasidiaceae</taxon>
        <taxon>Acaromyces</taxon>
    </lineage>
</organism>
<dbReference type="SMART" id="SM00490">
    <property type="entry name" value="HELICc"/>
    <property type="match status" value="1"/>
</dbReference>
<evidence type="ECO:0000256" key="8">
    <source>
        <dbReference type="ARBA" id="ARBA00023242"/>
    </source>
</evidence>
<feature type="domain" description="Helicase C-terminal" evidence="11">
    <location>
        <begin position="691"/>
        <end position="852"/>
    </location>
</feature>
<evidence type="ECO:0000313" key="13">
    <source>
        <dbReference type="Proteomes" id="UP000245768"/>
    </source>
</evidence>
<feature type="compositionally biased region" description="Polar residues" evidence="9">
    <location>
        <begin position="22"/>
        <end position="44"/>
    </location>
</feature>
<evidence type="ECO:0000256" key="2">
    <source>
        <dbReference type="ARBA" id="ARBA00007025"/>
    </source>
</evidence>
<dbReference type="Proteomes" id="UP000245768">
    <property type="component" value="Unassembled WGS sequence"/>
</dbReference>
<evidence type="ECO:0000256" key="4">
    <source>
        <dbReference type="ARBA" id="ARBA00022801"/>
    </source>
</evidence>
<dbReference type="STRING" id="215250.A0A316YYP1"/>
<dbReference type="SUPFAM" id="SSF52540">
    <property type="entry name" value="P-loop containing nucleoside triphosphate hydrolases"/>
    <property type="match status" value="2"/>
</dbReference>
<feature type="region of interest" description="Disordered" evidence="9">
    <location>
        <begin position="551"/>
        <end position="597"/>
    </location>
</feature>
<gene>
    <name evidence="12" type="ORF">FA10DRAFT_264491</name>
</gene>
<keyword evidence="3" id="KW-0547">Nucleotide-binding</keyword>
<feature type="compositionally biased region" description="Basic and acidic residues" evidence="9">
    <location>
        <begin position="79"/>
        <end position="117"/>
    </location>
</feature>
<dbReference type="PROSITE" id="PS51192">
    <property type="entry name" value="HELICASE_ATP_BIND_1"/>
    <property type="match status" value="1"/>
</dbReference>
<reference evidence="12" key="1">
    <citation type="journal article" date="2018" name="Mol. Biol. Evol.">
        <title>Broad Genomic Sampling Reveals a Smut Pathogenic Ancestry of the Fungal Clade Ustilaginomycotina.</title>
        <authorList>
            <person name="Kijpornyongpan T."/>
            <person name="Mondo S.J."/>
            <person name="Barry K."/>
            <person name="Sandor L."/>
            <person name="Lee J."/>
            <person name="Lipzen A."/>
            <person name="Pangilinan J."/>
            <person name="LaButti K."/>
            <person name="Hainaut M."/>
            <person name="Henrissat B."/>
            <person name="Grigoriev I.V."/>
            <person name="Spatafora J.W."/>
            <person name="Aime M.C."/>
        </authorList>
    </citation>
    <scope>NUCLEOTIDE SEQUENCE [LARGE SCALE GENOMIC DNA]</scope>
    <source>
        <strain evidence="12">MCA 4198</strain>
    </source>
</reference>
<dbReference type="PANTHER" id="PTHR10799">
    <property type="entry name" value="SNF2/RAD54 HELICASE FAMILY"/>
    <property type="match status" value="1"/>
</dbReference>
<feature type="compositionally biased region" description="Basic and acidic residues" evidence="9">
    <location>
        <begin position="176"/>
        <end position="204"/>
    </location>
</feature>
<dbReference type="SMART" id="SM00487">
    <property type="entry name" value="DEXDc"/>
    <property type="match status" value="1"/>
</dbReference>
<dbReference type="GO" id="GO:0004386">
    <property type="term" value="F:helicase activity"/>
    <property type="evidence" value="ECO:0007669"/>
    <property type="project" value="UniProtKB-KW"/>
</dbReference>
<dbReference type="InterPro" id="IPR014001">
    <property type="entry name" value="Helicase_ATP-bd"/>
</dbReference>
<dbReference type="EMBL" id="KZ819634">
    <property type="protein sequence ID" value="PWN93894.1"/>
    <property type="molecule type" value="Genomic_DNA"/>
</dbReference>
<evidence type="ECO:0000256" key="7">
    <source>
        <dbReference type="ARBA" id="ARBA00023054"/>
    </source>
</evidence>
<feature type="region of interest" description="Disordered" evidence="9">
    <location>
        <begin position="943"/>
        <end position="962"/>
    </location>
</feature>
<dbReference type="CDD" id="cd18793">
    <property type="entry name" value="SF2_C_SNF"/>
    <property type="match status" value="1"/>
</dbReference>
<dbReference type="GO" id="GO:0005634">
    <property type="term" value="C:nucleus"/>
    <property type="evidence" value="ECO:0007669"/>
    <property type="project" value="UniProtKB-SubCell"/>
</dbReference>
<dbReference type="InterPro" id="IPR038718">
    <property type="entry name" value="SNF2-like_sf"/>
</dbReference>
<evidence type="ECO:0000256" key="9">
    <source>
        <dbReference type="SAM" id="MobiDB-lite"/>
    </source>
</evidence>
<proteinExistence type="inferred from homology"/>
<dbReference type="InterPro" id="IPR001650">
    <property type="entry name" value="Helicase_C-like"/>
</dbReference>
<comment type="subcellular location">
    <subcellularLocation>
        <location evidence="1">Nucleus</location>
    </subcellularLocation>
</comment>
<keyword evidence="5" id="KW-0347">Helicase</keyword>
<dbReference type="PROSITE" id="PS51194">
    <property type="entry name" value="HELICASE_CTER"/>
    <property type="match status" value="1"/>
</dbReference>
<keyword evidence="8" id="KW-0539">Nucleus</keyword>
<evidence type="ECO:0000256" key="3">
    <source>
        <dbReference type="ARBA" id="ARBA00022741"/>
    </source>
</evidence>
<evidence type="ECO:0000259" key="11">
    <source>
        <dbReference type="PROSITE" id="PS51194"/>
    </source>
</evidence>
<dbReference type="AlphaFoldDB" id="A0A316YYP1"/>
<dbReference type="InterPro" id="IPR000330">
    <property type="entry name" value="SNF2_N"/>
</dbReference>
<dbReference type="OrthoDB" id="5857104at2759"/>
<name>A0A316YYP1_9BASI</name>
<feature type="compositionally biased region" description="Low complexity" evidence="9">
    <location>
        <begin position="562"/>
        <end position="571"/>
    </location>
</feature>
<dbReference type="RefSeq" id="XP_025381092.1">
    <property type="nucleotide sequence ID" value="XM_025520668.1"/>
</dbReference>